<dbReference type="EMBL" id="JANBUK010004401">
    <property type="protein sequence ID" value="KAJ2764055.1"/>
    <property type="molecule type" value="Genomic_DNA"/>
</dbReference>
<name>A0ACC1JN16_9FUNG</name>
<gene>
    <name evidence="1" type="ORF">GGI18_006534</name>
</gene>
<reference evidence="1" key="1">
    <citation type="submission" date="2022-07" db="EMBL/GenBank/DDBJ databases">
        <title>Phylogenomic reconstructions and comparative analyses of Kickxellomycotina fungi.</title>
        <authorList>
            <person name="Reynolds N.K."/>
            <person name="Stajich J.E."/>
            <person name="Barry K."/>
            <person name="Grigoriev I.V."/>
            <person name="Crous P."/>
            <person name="Smith M.E."/>
        </authorList>
    </citation>
    <scope>NUCLEOTIDE SEQUENCE</scope>
    <source>
        <strain evidence="1">BCRC 34191</strain>
    </source>
</reference>
<comment type="caution">
    <text evidence="1">The sequence shown here is derived from an EMBL/GenBank/DDBJ whole genome shotgun (WGS) entry which is preliminary data.</text>
</comment>
<keyword evidence="2" id="KW-1185">Reference proteome</keyword>
<organism evidence="1 2">
    <name type="scientific">Coemansia linderi</name>
    <dbReference type="NCBI Taxonomy" id="2663919"/>
    <lineage>
        <taxon>Eukaryota</taxon>
        <taxon>Fungi</taxon>
        <taxon>Fungi incertae sedis</taxon>
        <taxon>Zoopagomycota</taxon>
        <taxon>Kickxellomycotina</taxon>
        <taxon>Kickxellomycetes</taxon>
        <taxon>Kickxellales</taxon>
        <taxon>Kickxellaceae</taxon>
        <taxon>Coemansia</taxon>
    </lineage>
</organism>
<evidence type="ECO:0000313" key="2">
    <source>
        <dbReference type="Proteomes" id="UP001140066"/>
    </source>
</evidence>
<sequence length="215" mass="22937">QALTERTQTTLRAVLGGRDLQDLIENRDTIASAITDIIDRPAHSWGVTVESILIKDIHMSQELQVTLSAAATQKRIGQSKVIQAQAEVDAAMLMREAAEILNTPAAMQIRTLDSMVMMAKAANTKVLFVPVNQDYSNGSINAFGGAGATVGVNTYGSGGPSGTGESVAHVEQSADDRRSAVQFKLKDGSQPGYSESSPIHKSVKDSALYSQIMEM</sequence>
<protein>
    <submittedName>
        <fullName evidence="1">Uncharacterized protein</fullName>
    </submittedName>
</protein>
<evidence type="ECO:0000313" key="1">
    <source>
        <dbReference type="EMBL" id="KAJ2764055.1"/>
    </source>
</evidence>
<proteinExistence type="predicted"/>
<dbReference type="Proteomes" id="UP001140066">
    <property type="component" value="Unassembled WGS sequence"/>
</dbReference>
<accession>A0ACC1JN16</accession>
<feature type="non-terminal residue" evidence="1">
    <location>
        <position position="1"/>
    </location>
</feature>